<name>A0A2W0H8P1_9BACI</name>
<dbReference type="Gene3D" id="3.40.50.1820">
    <property type="entry name" value="alpha/beta hydrolase"/>
    <property type="match status" value="1"/>
</dbReference>
<sequence>MNTGASLSSFEKIIGEPGKPGSILIGLSPKEVKKSKPVIVFVPGLTNLSSMFYTESDWYRTAREDGFQTAIVELYDTGGPAKSYWDNGAVLAWQLSQVSEYLGGKKLAVVGFSKGALDAQTALVHYGRHELVDELYAIGSPHHGSELADLAHSTKASWLANLIGMKNEGTRSLQTALMAYYRTITDNRPERESTRYYTVAGKRSGPLFSRYFAGGLFIPGDSDGVVSVRSATLPYGTMLKVGEWNHQDLTDRKNVYPVISDVLLTGRETSEDYQTAGENLGTASRIVRGGPCRKTGIESFEVEEGAASFSADWLTPDHAEGLSIIDPEGKIFKPEVTTSPDNGMFNGAWHHTFTIDDPIPGRWSIVEKRTSSNPSAYLVIININSPISTQLEFEQALEKKQFTVSGKDQAVPSSATASCTFTPCEKGKADDTDDQEQSASAFGTTVTLPDCGEGLYNTTMDIEGVTKGGSRFERTVVRTVYCDKSGRFYT</sequence>
<proteinExistence type="predicted"/>
<dbReference type="PANTHER" id="PTHR37946">
    <property type="entry name" value="SLL1969 PROTEIN"/>
    <property type="match status" value="1"/>
</dbReference>
<evidence type="ECO:0000313" key="2">
    <source>
        <dbReference type="Proteomes" id="UP000248066"/>
    </source>
</evidence>
<dbReference type="SUPFAM" id="SSF53474">
    <property type="entry name" value="alpha/beta-Hydrolases"/>
    <property type="match status" value="1"/>
</dbReference>
<dbReference type="ESTHER" id="9baci-a0a2w0h8p1">
    <property type="family name" value="BlEst2-lipase-like"/>
</dbReference>
<dbReference type="Proteomes" id="UP000248066">
    <property type="component" value="Unassembled WGS sequence"/>
</dbReference>
<comment type="caution">
    <text evidence="1">The sequence shown here is derived from an EMBL/GenBank/DDBJ whole genome shotgun (WGS) entry which is preliminary data.</text>
</comment>
<keyword evidence="2" id="KW-1185">Reference proteome</keyword>
<dbReference type="PANTHER" id="PTHR37946:SF1">
    <property type="entry name" value="SLL1969 PROTEIN"/>
    <property type="match status" value="1"/>
</dbReference>
<gene>
    <name evidence="1" type="ORF">CR205_06465</name>
</gene>
<dbReference type="AlphaFoldDB" id="A0A2W0H8P1"/>
<accession>A0A2W0H8P1</accession>
<evidence type="ECO:0000313" key="1">
    <source>
        <dbReference type="EMBL" id="PYZ98234.1"/>
    </source>
</evidence>
<dbReference type="OrthoDB" id="9765872at2"/>
<organism evidence="1 2">
    <name type="scientific">Alteribacter lacisalsi</name>
    <dbReference type="NCBI Taxonomy" id="2045244"/>
    <lineage>
        <taxon>Bacteria</taxon>
        <taxon>Bacillati</taxon>
        <taxon>Bacillota</taxon>
        <taxon>Bacilli</taxon>
        <taxon>Bacillales</taxon>
        <taxon>Bacillaceae</taxon>
        <taxon>Alteribacter</taxon>
    </lineage>
</organism>
<dbReference type="EMBL" id="PDOF01000001">
    <property type="protein sequence ID" value="PYZ98234.1"/>
    <property type="molecule type" value="Genomic_DNA"/>
</dbReference>
<protein>
    <recommendedName>
        <fullName evidence="3">Alpha/beta hydrolase</fullName>
    </recommendedName>
</protein>
<reference evidence="1 2" key="1">
    <citation type="submission" date="2017-10" db="EMBL/GenBank/DDBJ databases">
        <title>Bacillus sp. nov., a halophilic bacterium isolated from a Yangshapao Lake.</title>
        <authorList>
            <person name="Wang H."/>
        </authorList>
    </citation>
    <scope>NUCLEOTIDE SEQUENCE [LARGE SCALE GENOMIC DNA]</scope>
    <source>
        <strain evidence="1 2">YSP-3</strain>
    </source>
</reference>
<dbReference type="InterPro" id="IPR029058">
    <property type="entry name" value="AB_hydrolase_fold"/>
</dbReference>
<evidence type="ECO:0008006" key="3">
    <source>
        <dbReference type="Google" id="ProtNLM"/>
    </source>
</evidence>
<dbReference type="RefSeq" id="WP_110518101.1">
    <property type="nucleotide sequence ID" value="NZ_PDOF01000001.1"/>
</dbReference>